<evidence type="ECO:0000313" key="3">
    <source>
        <dbReference type="EMBL" id="KRT84576.1"/>
    </source>
</evidence>
<organism evidence="3 4">
    <name type="scientific">Oryctes borbonicus</name>
    <dbReference type="NCBI Taxonomy" id="1629725"/>
    <lineage>
        <taxon>Eukaryota</taxon>
        <taxon>Metazoa</taxon>
        <taxon>Ecdysozoa</taxon>
        <taxon>Arthropoda</taxon>
        <taxon>Hexapoda</taxon>
        <taxon>Insecta</taxon>
        <taxon>Pterygota</taxon>
        <taxon>Neoptera</taxon>
        <taxon>Endopterygota</taxon>
        <taxon>Coleoptera</taxon>
        <taxon>Polyphaga</taxon>
        <taxon>Scarabaeiformia</taxon>
        <taxon>Scarabaeidae</taxon>
        <taxon>Dynastinae</taxon>
        <taxon>Oryctes</taxon>
    </lineage>
</organism>
<dbReference type="GO" id="GO:0005667">
    <property type="term" value="C:transcription regulator complex"/>
    <property type="evidence" value="ECO:0007669"/>
    <property type="project" value="TreeGrafter"/>
</dbReference>
<sequence>LKSYGCYTVKMNAFKYDIVRLIQLVESKLCLWDKTNENNKNKILRDRSWQEIFHDLEDGYEDLSQAEKKKTAEIIMCKWSNIRDAFMRSLRTKCGQTGKKMYIYSEHLQFLLKLTQKDETEGNISQSDESSQFLGFDPQLHTDKSLSEADPVASTSKDFRRVLHKRSKSKRDSDPLEQEILTETKKGKRVEEPRPETPFRNPQNDHEIILSSFLPYIRDMSEAELMEFQMATIVTIRKIKEARRLTPDTFTNVHMNSYLRQQHIDVLRQSHSPAATSNTDSHLSFTYNSSPPSNLVAQEDYEQKPSLLG</sequence>
<comment type="caution">
    <text evidence="3">The sequence shown here is derived from an EMBL/GenBank/DDBJ whole genome shotgun (WGS) entry which is preliminary data.</text>
</comment>
<dbReference type="InterPro" id="IPR039353">
    <property type="entry name" value="TF_Adf1"/>
</dbReference>
<keyword evidence="4" id="KW-1185">Reference proteome</keyword>
<gene>
    <name evidence="3" type="ORF">AMK59_1123</name>
</gene>
<reference evidence="3 4" key="1">
    <citation type="submission" date="2015-09" db="EMBL/GenBank/DDBJ databases">
        <title>Draft genome of the scarab beetle Oryctes borbonicus.</title>
        <authorList>
            <person name="Meyer J.M."/>
            <person name="Markov G.V."/>
            <person name="Baskaran P."/>
            <person name="Herrmann M."/>
            <person name="Sommer R.J."/>
            <person name="Roedelsperger C."/>
        </authorList>
    </citation>
    <scope>NUCLEOTIDE SEQUENCE [LARGE SCALE GENOMIC DNA]</scope>
    <source>
        <strain evidence="3">OB123</strain>
        <tissue evidence="3">Whole animal</tissue>
    </source>
</reference>
<dbReference type="EMBL" id="LJIG01002364">
    <property type="protein sequence ID" value="KRT84576.1"/>
    <property type="molecule type" value="Genomic_DNA"/>
</dbReference>
<proteinExistence type="predicted"/>
<dbReference type="OrthoDB" id="8038273at2759"/>
<dbReference type="GO" id="GO:0005634">
    <property type="term" value="C:nucleus"/>
    <property type="evidence" value="ECO:0007669"/>
    <property type="project" value="TreeGrafter"/>
</dbReference>
<dbReference type="Proteomes" id="UP000051574">
    <property type="component" value="Unassembled WGS sequence"/>
</dbReference>
<dbReference type="AlphaFoldDB" id="A0A0T6BB68"/>
<name>A0A0T6BB68_9SCAR</name>
<feature type="compositionally biased region" description="Basic and acidic residues" evidence="1">
    <location>
        <begin position="182"/>
        <end position="203"/>
    </location>
</feature>
<feature type="region of interest" description="Disordered" evidence="1">
    <location>
        <begin position="271"/>
        <end position="309"/>
    </location>
</feature>
<accession>A0A0T6BB68</accession>
<dbReference type="SMART" id="SM00595">
    <property type="entry name" value="MADF"/>
    <property type="match status" value="1"/>
</dbReference>
<evidence type="ECO:0000256" key="1">
    <source>
        <dbReference type="SAM" id="MobiDB-lite"/>
    </source>
</evidence>
<evidence type="ECO:0000313" key="4">
    <source>
        <dbReference type="Proteomes" id="UP000051574"/>
    </source>
</evidence>
<dbReference type="PROSITE" id="PS51029">
    <property type="entry name" value="MADF"/>
    <property type="match status" value="1"/>
</dbReference>
<evidence type="ECO:0000259" key="2">
    <source>
        <dbReference type="PROSITE" id="PS51029"/>
    </source>
</evidence>
<dbReference type="InterPro" id="IPR006578">
    <property type="entry name" value="MADF-dom"/>
</dbReference>
<dbReference type="GO" id="GO:0006357">
    <property type="term" value="P:regulation of transcription by RNA polymerase II"/>
    <property type="evidence" value="ECO:0007669"/>
    <property type="project" value="TreeGrafter"/>
</dbReference>
<dbReference type="Pfam" id="PF10545">
    <property type="entry name" value="MADF_DNA_bdg"/>
    <property type="match status" value="1"/>
</dbReference>
<feature type="non-terminal residue" evidence="3">
    <location>
        <position position="1"/>
    </location>
</feature>
<feature type="region of interest" description="Disordered" evidence="1">
    <location>
        <begin position="142"/>
        <end position="203"/>
    </location>
</feature>
<protein>
    <submittedName>
        <fullName evidence="3">Myb/SANT-like transcription factor</fullName>
    </submittedName>
</protein>
<dbReference type="PANTHER" id="PTHR12243:SF67">
    <property type="entry name" value="COREPRESSOR OF PANGOLIN, ISOFORM A-RELATED"/>
    <property type="match status" value="1"/>
</dbReference>
<dbReference type="PANTHER" id="PTHR12243">
    <property type="entry name" value="MADF DOMAIN TRANSCRIPTION FACTOR"/>
    <property type="match status" value="1"/>
</dbReference>
<feature type="domain" description="MADF" evidence="2">
    <location>
        <begin position="20"/>
        <end position="116"/>
    </location>
</feature>
<feature type="non-terminal residue" evidence="3">
    <location>
        <position position="309"/>
    </location>
</feature>
<feature type="compositionally biased region" description="Polar residues" evidence="1">
    <location>
        <begin position="271"/>
        <end position="296"/>
    </location>
</feature>